<protein>
    <submittedName>
        <fullName evidence="7">ABC transporter permease</fullName>
    </submittedName>
</protein>
<feature type="transmembrane region" description="Helical" evidence="6">
    <location>
        <begin position="55"/>
        <end position="77"/>
    </location>
</feature>
<accession>A0A931PU68</accession>
<dbReference type="CDD" id="cd06580">
    <property type="entry name" value="TM_PBP1_transp_TpRbsC_like"/>
    <property type="match status" value="1"/>
</dbReference>
<evidence type="ECO:0000256" key="4">
    <source>
        <dbReference type="ARBA" id="ARBA00022989"/>
    </source>
</evidence>
<dbReference type="Pfam" id="PF02653">
    <property type="entry name" value="BPD_transp_2"/>
    <property type="match status" value="1"/>
</dbReference>
<evidence type="ECO:0000256" key="5">
    <source>
        <dbReference type="ARBA" id="ARBA00023136"/>
    </source>
</evidence>
<evidence type="ECO:0000256" key="6">
    <source>
        <dbReference type="SAM" id="Phobius"/>
    </source>
</evidence>
<feature type="transmembrane region" description="Helical" evidence="6">
    <location>
        <begin position="84"/>
        <end position="106"/>
    </location>
</feature>
<evidence type="ECO:0000313" key="8">
    <source>
        <dbReference type="Proteomes" id="UP000727962"/>
    </source>
</evidence>
<proteinExistence type="predicted"/>
<dbReference type="PANTHER" id="PTHR43370">
    <property type="entry name" value="SUGAR ABC TRANSPORTER INTEGRAL MEMBRANE PROTEIN-RELATED"/>
    <property type="match status" value="1"/>
</dbReference>
<dbReference type="InterPro" id="IPR001851">
    <property type="entry name" value="ABC_transp_permease"/>
</dbReference>
<keyword evidence="2" id="KW-1003">Cell membrane</keyword>
<feature type="transmembrane region" description="Helical" evidence="6">
    <location>
        <begin position="126"/>
        <end position="143"/>
    </location>
</feature>
<evidence type="ECO:0000256" key="3">
    <source>
        <dbReference type="ARBA" id="ARBA00022692"/>
    </source>
</evidence>
<keyword evidence="4 6" id="KW-1133">Transmembrane helix</keyword>
<dbReference type="EMBL" id="JACOSL010000051">
    <property type="protein sequence ID" value="MBI1757108.1"/>
    <property type="molecule type" value="Genomic_DNA"/>
</dbReference>
<feature type="transmembrane region" description="Helical" evidence="6">
    <location>
        <begin position="248"/>
        <end position="268"/>
    </location>
</feature>
<sequence length="286" mass="29537">MDPIQVLTFSAPVALAALGESVTQKAGVIHIGLEGTMLAAGYGAMTATYFSHSPWLGLAMGLVVGLVSALINGWFCIRLAADQVVVGAAWNLLALGVTGTLFRAQFGQTGRLLSVEKVPSLAGLDPVLWFLLLSVPLLTWGLARTGWGLALRAVGQAPRSVEAAGWSVERLRMSAMLVGGLFAGLAGAYLSLGIAGSFAEGMTGGRGFMAIAMVTFGRWKPVGVFFASLLIGAAEAVQYVVQGGAVEVSAHLLIAVPYVLALAVLALTGKGSLAPKALGRPYRREG</sequence>
<keyword evidence="5 6" id="KW-0472">Membrane</keyword>
<feature type="transmembrane region" description="Helical" evidence="6">
    <location>
        <begin position="175"/>
        <end position="199"/>
    </location>
</feature>
<feature type="transmembrane region" description="Helical" evidence="6">
    <location>
        <begin position="219"/>
        <end position="241"/>
    </location>
</feature>
<name>A0A931PU68_FIMGI</name>
<evidence type="ECO:0000256" key="1">
    <source>
        <dbReference type="ARBA" id="ARBA00004651"/>
    </source>
</evidence>
<reference evidence="7" key="1">
    <citation type="submission" date="2020-07" db="EMBL/GenBank/DDBJ databases">
        <title>Huge and variable diversity of episymbiotic CPR bacteria and DPANN archaea in groundwater ecosystems.</title>
        <authorList>
            <person name="He C.Y."/>
            <person name="Keren R."/>
            <person name="Whittaker M."/>
            <person name="Farag I.F."/>
            <person name="Doudna J."/>
            <person name="Cate J.H.D."/>
            <person name="Banfield J.F."/>
        </authorList>
    </citation>
    <scope>NUCLEOTIDE SEQUENCE</scope>
    <source>
        <strain evidence="7">NC_groundwater_17_Pr7_B-0.1um_64_12</strain>
    </source>
</reference>
<dbReference type="PANTHER" id="PTHR43370:SF2">
    <property type="entry name" value="ABC TRANSPORTER PERMEASE PROTEIN"/>
    <property type="match status" value="1"/>
</dbReference>
<evidence type="ECO:0000256" key="2">
    <source>
        <dbReference type="ARBA" id="ARBA00022475"/>
    </source>
</evidence>
<dbReference type="GO" id="GO:0022857">
    <property type="term" value="F:transmembrane transporter activity"/>
    <property type="evidence" value="ECO:0007669"/>
    <property type="project" value="InterPro"/>
</dbReference>
<dbReference type="GO" id="GO:0005886">
    <property type="term" value="C:plasma membrane"/>
    <property type="evidence" value="ECO:0007669"/>
    <property type="project" value="UniProtKB-SubCell"/>
</dbReference>
<comment type="subcellular location">
    <subcellularLocation>
        <location evidence="1">Cell membrane</location>
        <topology evidence="1">Multi-pass membrane protein</topology>
    </subcellularLocation>
</comment>
<gene>
    <name evidence="7" type="ORF">HYR64_08395</name>
</gene>
<dbReference type="AlphaFoldDB" id="A0A931PU68"/>
<keyword evidence="3 6" id="KW-0812">Transmembrane</keyword>
<dbReference type="Proteomes" id="UP000727962">
    <property type="component" value="Unassembled WGS sequence"/>
</dbReference>
<comment type="caution">
    <text evidence="7">The sequence shown here is derived from an EMBL/GenBank/DDBJ whole genome shotgun (WGS) entry which is preliminary data.</text>
</comment>
<evidence type="ECO:0000313" key="7">
    <source>
        <dbReference type="EMBL" id="MBI1757108.1"/>
    </source>
</evidence>
<organism evidence="7 8">
    <name type="scientific">Fimbriimonas ginsengisoli</name>
    <dbReference type="NCBI Taxonomy" id="1005039"/>
    <lineage>
        <taxon>Bacteria</taxon>
        <taxon>Bacillati</taxon>
        <taxon>Armatimonadota</taxon>
        <taxon>Fimbriimonadia</taxon>
        <taxon>Fimbriimonadales</taxon>
        <taxon>Fimbriimonadaceae</taxon>
        <taxon>Fimbriimonas</taxon>
    </lineage>
</organism>